<organism evidence="1 2">
    <name type="scientific">Marichromatium gracile</name>
    <name type="common">Chromatium gracile</name>
    <dbReference type="NCBI Taxonomy" id="1048"/>
    <lineage>
        <taxon>Bacteria</taxon>
        <taxon>Pseudomonadati</taxon>
        <taxon>Pseudomonadota</taxon>
        <taxon>Gammaproteobacteria</taxon>
        <taxon>Chromatiales</taxon>
        <taxon>Chromatiaceae</taxon>
        <taxon>Marichromatium</taxon>
    </lineage>
</organism>
<gene>
    <name evidence="1" type="ORF">EDC29_106158</name>
</gene>
<accession>A0A4V2W9J5</accession>
<sequence length="59" mass="7059">MTKQRRFHPAPPSRLLSLVLALVRSRPRSRLQQRRWLLRRHLNEHHLLQPVAPTESSPH</sequence>
<dbReference type="Proteomes" id="UP000295247">
    <property type="component" value="Unassembled WGS sequence"/>
</dbReference>
<reference evidence="1 2" key="1">
    <citation type="submission" date="2019-03" db="EMBL/GenBank/DDBJ databases">
        <title>Genomic Encyclopedia of Type Strains, Phase IV (KMG-IV): sequencing the most valuable type-strain genomes for metagenomic binning, comparative biology and taxonomic classification.</title>
        <authorList>
            <person name="Goeker M."/>
        </authorList>
    </citation>
    <scope>NUCLEOTIDE SEQUENCE [LARGE SCALE GENOMIC DNA]</scope>
    <source>
        <strain evidence="1 2">DSM 203</strain>
    </source>
</reference>
<dbReference type="EMBL" id="SMDC01000006">
    <property type="protein sequence ID" value="TCW35590.1"/>
    <property type="molecule type" value="Genomic_DNA"/>
</dbReference>
<evidence type="ECO:0000313" key="1">
    <source>
        <dbReference type="EMBL" id="TCW35590.1"/>
    </source>
</evidence>
<dbReference type="AlphaFoldDB" id="A0A4V2W9J5"/>
<proteinExistence type="predicted"/>
<name>A0A4V2W9J5_MARGR</name>
<evidence type="ECO:0000313" key="2">
    <source>
        <dbReference type="Proteomes" id="UP000295247"/>
    </source>
</evidence>
<comment type="caution">
    <text evidence="1">The sequence shown here is derived from an EMBL/GenBank/DDBJ whole genome shotgun (WGS) entry which is preliminary data.</text>
</comment>
<protein>
    <submittedName>
        <fullName evidence="1">Uncharacterized protein</fullName>
    </submittedName>
</protein>